<name>W6JZW0_9MICO</name>
<evidence type="ECO:0000313" key="4">
    <source>
        <dbReference type="Proteomes" id="UP000035763"/>
    </source>
</evidence>
<dbReference type="Pfam" id="PF02720">
    <property type="entry name" value="DUF222"/>
    <property type="match status" value="1"/>
</dbReference>
<accession>W6JZW0</accession>
<evidence type="ECO:0000256" key="1">
    <source>
        <dbReference type="SAM" id="MobiDB-lite"/>
    </source>
</evidence>
<proteinExistence type="predicted"/>
<dbReference type="Proteomes" id="UP000035763">
    <property type="component" value="Unassembled WGS sequence"/>
</dbReference>
<feature type="region of interest" description="Disordered" evidence="1">
    <location>
        <begin position="294"/>
        <end position="347"/>
    </location>
</feature>
<reference evidence="3 4" key="1">
    <citation type="journal article" date="2013" name="ISME J.">
        <title>A metabolic model for members of the genus Tetrasphaera involved in enhanced biological phosphorus removal.</title>
        <authorList>
            <person name="Kristiansen R."/>
            <person name="Nguyen H.T.T."/>
            <person name="Saunders A.M."/>
            <person name="Nielsen J.L."/>
            <person name="Wimmer R."/>
            <person name="Le V.Q."/>
            <person name="McIlroy S.J."/>
            <person name="Petrovski S."/>
            <person name="Seviour R.J."/>
            <person name="Calteau A."/>
            <person name="Nielsen K.L."/>
            <person name="Nielsen P.H."/>
        </authorList>
    </citation>
    <scope>NUCLEOTIDE SEQUENCE [LARGE SCALE GENOMIC DNA]</scope>
    <source>
        <strain evidence="3 4">Ben110</strain>
    </source>
</reference>
<comment type="caution">
    <text evidence="3">The sequence shown here is derived from an EMBL/GenBank/DDBJ whole genome shotgun (WGS) entry which is preliminary data.</text>
</comment>
<sequence>MLHSLQDVKTGRGRAAGALAELRQVLWQAPGGALGEILGELGELALIADAAEVAVIAETLQRGEHTSGEAPLAIGDWVCSHSRRYPTGATCARSVKLAGHIAKKVLPDRLAEAVLSGQAPVAPAAVAADEMQRLLPDLQPGFVAAGWDAYTELAFAGDVGEVRKLRPALIAKYGDGDEGKDDERDRSRACLSGGASDGGALVDYRLTLDAESAAVLEGALGSLTRPVPGPDGEPDPRPWTNRRAHALIDLLNRATKKSDGDVVLGRSSTHTTVIVDAPSPAAPGLRTGPMHTTRSTGPTVGIPISTTQPSCAGCTTASSTPDISPRRSRPGHRARRTTTESGLGLTPGSYQHAVAAYRAGPTVA</sequence>
<evidence type="ECO:0000259" key="2">
    <source>
        <dbReference type="Pfam" id="PF02720"/>
    </source>
</evidence>
<evidence type="ECO:0000313" key="3">
    <source>
        <dbReference type="EMBL" id="CCH74331.1"/>
    </source>
</evidence>
<gene>
    <name evidence="3" type="ORF">BN11_4280007</name>
</gene>
<protein>
    <recommendedName>
        <fullName evidence="2">DUF222 domain-containing protein</fullName>
    </recommendedName>
</protein>
<keyword evidence="4" id="KW-1185">Reference proteome</keyword>
<dbReference type="EMBL" id="CAJA01000366">
    <property type="protein sequence ID" value="CCH74331.1"/>
    <property type="molecule type" value="Genomic_DNA"/>
</dbReference>
<dbReference type="AlphaFoldDB" id="W6JZW0"/>
<organism evidence="3 4">
    <name type="scientific">Nostocoides australiense Ben110</name>
    <dbReference type="NCBI Taxonomy" id="1193182"/>
    <lineage>
        <taxon>Bacteria</taxon>
        <taxon>Bacillati</taxon>
        <taxon>Actinomycetota</taxon>
        <taxon>Actinomycetes</taxon>
        <taxon>Micrococcales</taxon>
        <taxon>Intrasporangiaceae</taxon>
        <taxon>Nostocoides</taxon>
    </lineage>
</organism>
<dbReference type="STRING" id="1193182.BN11_4280007"/>
<feature type="compositionally biased region" description="Polar residues" evidence="1">
    <location>
        <begin position="294"/>
        <end position="322"/>
    </location>
</feature>
<feature type="compositionally biased region" description="Basic residues" evidence="1">
    <location>
        <begin position="326"/>
        <end position="336"/>
    </location>
</feature>
<feature type="domain" description="DUF222" evidence="2">
    <location>
        <begin position="175"/>
        <end position="275"/>
    </location>
</feature>
<dbReference type="InterPro" id="IPR003870">
    <property type="entry name" value="DUF222"/>
</dbReference>